<organism evidence="11 12">
    <name type="scientific">Nocardioides phosphati</name>
    <dbReference type="NCBI Taxonomy" id="1867775"/>
    <lineage>
        <taxon>Bacteria</taxon>
        <taxon>Bacillati</taxon>
        <taxon>Actinomycetota</taxon>
        <taxon>Actinomycetes</taxon>
        <taxon>Propionibacteriales</taxon>
        <taxon>Nocardioidaceae</taxon>
        <taxon>Nocardioides</taxon>
    </lineage>
</organism>
<dbReference type="PROSITE" id="PS50283">
    <property type="entry name" value="NA_SOLUT_SYMP_3"/>
    <property type="match status" value="1"/>
</dbReference>
<feature type="transmembrane region" description="Helical" evidence="10">
    <location>
        <begin position="153"/>
        <end position="171"/>
    </location>
</feature>
<feature type="transmembrane region" description="Helical" evidence="10">
    <location>
        <begin position="117"/>
        <end position="133"/>
    </location>
</feature>
<dbReference type="Pfam" id="PF00474">
    <property type="entry name" value="SSF"/>
    <property type="match status" value="1"/>
</dbReference>
<evidence type="ECO:0000256" key="7">
    <source>
        <dbReference type="ARBA" id="ARBA00022989"/>
    </source>
</evidence>
<feature type="transmembrane region" description="Helical" evidence="10">
    <location>
        <begin position="45"/>
        <end position="69"/>
    </location>
</feature>
<proteinExistence type="inferred from homology"/>
<protein>
    <recommendedName>
        <fullName evidence="13">Cation acetate symporter</fullName>
    </recommendedName>
</protein>
<keyword evidence="6" id="KW-0769">Symport</keyword>
<dbReference type="Proteomes" id="UP000655410">
    <property type="component" value="Unassembled WGS sequence"/>
</dbReference>
<dbReference type="EMBL" id="BMNI01000005">
    <property type="protein sequence ID" value="GGO90692.1"/>
    <property type="molecule type" value="Genomic_DNA"/>
</dbReference>
<evidence type="ECO:0000256" key="9">
    <source>
        <dbReference type="RuleBase" id="RU362091"/>
    </source>
</evidence>
<feature type="transmembrane region" description="Helical" evidence="10">
    <location>
        <begin position="365"/>
        <end position="383"/>
    </location>
</feature>
<keyword evidence="7 10" id="KW-1133">Transmembrane helix</keyword>
<dbReference type="PANTHER" id="PTHR48086">
    <property type="entry name" value="SODIUM/PROLINE SYMPORTER-RELATED"/>
    <property type="match status" value="1"/>
</dbReference>
<evidence type="ECO:0000256" key="4">
    <source>
        <dbReference type="ARBA" id="ARBA00022475"/>
    </source>
</evidence>
<feature type="transmembrane region" description="Helical" evidence="10">
    <location>
        <begin position="389"/>
        <end position="410"/>
    </location>
</feature>
<feature type="transmembrane region" description="Helical" evidence="10">
    <location>
        <begin position="267"/>
        <end position="286"/>
    </location>
</feature>
<dbReference type="PANTHER" id="PTHR48086:SF6">
    <property type="entry name" value="CATION_ACETATE SYMPORTER ACTP"/>
    <property type="match status" value="1"/>
</dbReference>
<evidence type="ECO:0000313" key="12">
    <source>
        <dbReference type="Proteomes" id="UP000655410"/>
    </source>
</evidence>
<dbReference type="InterPro" id="IPR050277">
    <property type="entry name" value="Sodium:Solute_Symporter"/>
</dbReference>
<dbReference type="Gene3D" id="1.20.1730.10">
    <property type="entry name" value="Sodium/glucose cotransporter"/>
    <property type="match status" value="1"/>
</dbReference>
<keyword evidence="5 10" id="KW-0812">Transmembrane</keyword>
<comment type="similarity">
    <text evidence="2 9">Belongs to the sodium:solute symporter (SSF) (TC 2.A.21) family.</text>
</comment>
<gene>
    <name evidence="11" type="ORF">GCM10011584_23070</name>
</gene>
<keyword evidence="3" id="KW-0813">Transport</keyword>
<keyword evidence="12" id="KW-1185">Reference proteome</keyword>
<evidence type="ECO:0000256" key="10">
    <source>
        <dbReference type="SAM" id="Phobius"/>
    </source>
</evidence>
<evidence type="ECO:0000313" key="11">
    <source>
        <dbReference type="EMBL" id="GGO90692.1"/>
    </source>
</evidence>
<dbReference type="InterPro" id="IPR038377">
    <property type="entry name" value="Na/Glc_symporter_sf"/>
</dbReference>
<reference evidence="12" key="1">
    <citation type="journal article" date="2019" name="Int. J. Syst. Evol. Microbiol.">
        <title>The Global Catalogue of Microorganisms (GCM) 10K type strain sequencing project: providing services to taxonomists for standard genome sequencing and annotation.</title>
        <authorList>
            <consortium name="The Broad Institute Genomics Platform"/>
            <consortium name="The Broad Institute Genome Sequencing Center for Infectious Disease"/>
            <person name="Wu L."/>
            <person name="Ma J."/>
        </authorList>
    </citation>
    <scope>NUCLEOTIDE SEQUENCE [LARGE SCALE GENOMIC DNA]</scope>
    <source>
        <strain evidence="12">CGMCC 4.7371</strain>
    </source>
</reference>
<comment type="subcellular location">
    <subcellularLocation>
        <location evidence="1">Cell membrane</location>
        <topology evidence="1">Multi-pass membrane protein</topology>
    </subcellularLocation>
</comment>
<feature type="transmembrane region" description="Helical" evidence="10">
    <location>
        <begin position="417"/>
        <end position="438"/>
    </location>
</feature>
<keyword evidence="8 10" id="KW-0472">Membrane</keyword>
<evidence type="ECO:0000256" key="3">
    <source>
        <dbReference type="ARBA" id="ARBA00022448"/>
    </source>
</evidence>
<evidence type="ECO:0008006" key="13">
    <source>
        <dbReference type="Google" id="ProtNLM"/>
    </source>
</evidence>
<feature type="transmembrane region" description="Helical" evidence="10">
    <location>
        <begin position="233"/>
        <end position="255"/>
    </location>
</feature>
<evidence type="ECO:0000256" key="8">
    <source>
        <dbReference type="ARBA" id="ARBA00023136"/>
    </source>
</evidence>
<evidence type="ECO:0000256" key="1">
    <source>
        <dbReference type="ARBA" id="ARBA00004651"/>
    </source>
</evidence>
<feature type="transmembrane region" description="Helical" evidence="10">
    <location>
        <begin position="319"/>
        <end position="344"/>
    </location>
</feature>
<name>A0ABQ2NC02_9ACTN</name>
<sequence>MNAAAGIVAVVLVSVATLAIGTWGLRFSRTTSDFYVASRTVRPGLNASAIGGEYLSAASFLGVAGLVLVYGADMLWYPVGWTAGYLVLLVLVAAPLRRSGAYTLPDFAEARTGSRRVRGLCSLMVVAIGWLYLLPQFQGAGVTLAATTGAPLWAGPVVVAAVVLVNVGSGGMRSITFVQAFQYWLKLTALLLPAAVLLVVWMQDGHPSATPAEQSAWDLPIAGDGAIGLYTTWSLIIATFLGTMGLPHVVVRFYTNPDGRAARRTTLFVLALLGLFYLLPPVYAALGRVYAGGLADSGHGDTLVLELPGLMLSGVGADLLTGLVTAGAFAAFLSTSSGLSIAVAGVLSQDVTGRFVRGSGSPVTAFRLGVALAVLVPAVAAVGAPEVPVAKVVGLAFAVAASTFAPLLLLGIWWRGLTAAGAVAGLVVGGLGSAVSTAWTLAERHPTGWVDALLAEPAAWSVPLACLVMVGVSRATRDTVPPHVRRFLVRLHTPEAVELDRG</sequence>
<dbReference type="RefSeq" id="WP_188784163.1">
    <property type="nucleotide sequence ID" value="NZ_BMNI01000005.1"/>
</dbReference>
<feature type="transmembrane region" description="Helical" evidence="10">
    <location>
        <begin position="75"/>
        <end position="96"/>
    </location>
</feature>
<accession>A0ABQ2NC02</accession>
<keyword evidence="4" id="KW-1003">Cell membrane</keyword>
<dbReference type="InterPro" id="IPR001734">
    <property type="entry name" value="Na/solute_symporter"/>
</dbReference>
<evidence type="ECO:0000256" key="6">
    <source>
        <dbReference type="ARBA" id="ARBA00022847"/>
    </source>
</evidence>
<feature type="transmembrane region" description="Helical" evidence="10">
    <location>
        <begin position="6"/>
        <end position="25"/>
    </location>
</feature>
<comment type="caution">
    <text evidence="11">The sequence shown here is derived from an EMBL/GenBank/DDBJ whole genome shotgun (WGS) entry which is preliminary data.</text>
</comment>
<evidence type="ECO:0000256" key="2">
    <source>
        <dbReference type="ARBA" id="ARBA00006434"/>
    </source>
</evidence>
<dbReference type="CDD" id="cd11480">
    <property type="entry name" value="SLC5sbd_u4"/>
    <property type="match status" value="1"/>
</dbReference>
<evidence type="ECO:0000256" key="5">
    <source>
        <dbReference type="ARBA" id="ARBA00022692"/>
    </source>
</evidence>
<feature type="transmembrane region" description="Helical" evidence="10">
    <location>
        <begin position="183"/>
        <end position="202"/>
    </location>
</feature>